<dbReference type="SMART" id="SM00079">
    <property type="entry name" value="PBPe"/>
    <property type="match status" value="1"/>
</dbReference>
<proteinExistence type="predicted"/>
<dbReference type="RefSeq" id="WP_048463845.1">
    <property type="nucleotide sequence ID" value="NZ_LABX01000081.1"/>
</dbReference>
<dbReference type="SMART" id="SM00062">
    <property type="entry name" value="PBPb"/>
    <property type="match status" value="1"/>
</dbReference>
<dbReference type="PANTHER" id="PTHR35936:SF17">
    <property type="entry name" value="ARGININE-BINDING EXTRACELLULAR PROTEIN ARTP"/>
    <property type="match status" value="1"/>
</dbReference>
<dbReference type="CDD" id="cd13530">
    <property type="entry name" value="PBP2_peptides_like"/>
    <property type="match status" value="1"/>
</dbReference>
<dbReference type="GO" id="GO:0015276">
    <property type="term" value="F:ligand-gated monoatomic ion channel activity"/>
    <property type="evidence" value="ECO:0007669"/>
    <property type="project" value="InterPro"/>
</dbReference>
<accession>A0A0J6SQ93</accession>
<evidence type="ECO:0000313" key="5">
    <source>
        <dbReference type="EMBL" id="KMO35777.1"/>
    </source>
</evidence>
<reference evidence="5 6" key="1">
    <citation type="submission" date="2015-03" db="EMBL/GenBank/DDBJ databases">
        <title>Genome sequencing of Methylobacterium aquaticum DSM16371 type strain.</title>
        <authorList>
            <person name="Chaudhry V."/>
            <person name="Patil P.B."/>
        </authorList>
    </citation>
    <scope>NUCLEOTIDE SEQUENCE [LARGE SCALE GENOMIC DNA]</scope>
    <source>
        <strain evidence="5 6">DSM 16371</strain>
    </source>
</reference>
<evidence type="ECO:0000313" key="6">
    <source>
        <dbReference type="Proteomes" id="UP000035929"/>
    </source>
</evidence>
<dbReference type="SUPFAM" id="SSF53850">
    <property type="entry name" value="Periplasmic binding protein-like II"/>
    <property type="match status" value="1"/>
</dbReference>
<dbReference type="PATRIC" id="fig|270351.6.peg.7177"/>
<evidence type="ECO:0000256" key="1">
    <source>
        <dbReference type="ARBA" id="ARBA00022729"/>
    </source>
</evidence>
<dbReference type="PANTHER" id="PTHR35936">
    <property type="entry name" value="MEMBRANE-BOUND LYTIC MUREIN TRANSGLYCOSYLASE F"/>
    <property type="match status" value="1"/>
</dbReference>
<protein>
    <submittedName>
        <fullName evidence="5">ABC transporter substrate-binding protein</fullName>
    </submittedName>
</protein>
<dbReference type="Gene3D" id="3.40.190.10">
    <property type="entry name" value="Periplasmic binding protein-like II"/>
    <property type="match status" value="2"/>
</dbReference>
<evidence type="ECO:0000256" key="2">
    <source>
        <dbReference type="SAM" id="SignalP"/>
    </source>
</evidence>
<feature type="signal peptide" evidence="2">
    <location>
        <begin position="1"/>
        <end position="22"/>
    </location>
</feature>
<dbReference type="InterPro" id="IPR001638">
    <property type="entry name" value="Solute-binding_3/MltF_N"/>
</dbReference>
<gene>
    <name evidence="5" type="ORF">VP06_11260</name>
</gene>
<feature type="domain" description="Ionotropic glutamate receptor C-terminal" evidence="4">
    <location>
        <begin position="30"/>
        <end position="255"/>
    </location>
</feature>
<dbReference type="InterPro" id="IPR001320">
    <property type="entry name" value="Iontro_rcpt_C"/>
</dbReference>
<dbReference type="AlphaFoldDB" id="A0A0J6SQ93"/>
<keyword evidence="1 2" id="KW-0732">Signal</keyword>
<sequence length="260" mass="27448">MTRRLIRAAGAALVLLVGSALARPVLAQETIRVGSTPTGVPFTFLDTKTNTIQGVMVDVITAIGKQAGFSVQIEPFQFSTLIAALTAKKIDVISAAMFITAPRKEVIAFSEPVYAYGEGMVVPKADTKAYTAFADLKGETVGAQVGTAFVDALKKSGEFAEVKAYDTFPDMLRDVNAGRVKAVFADAPIIAYNLKSGNFPNAHLVASYKPVVVGSVGIGVRKDDTALLAKINAGLSKIKESGELAKILEKWGLQPSVNPS</sequence>
<evidence type="ECO:0000259" key="4">
    <source>
        <dbReference type="SMART" id="SM00079"/>
    </source>
</evidence>
<dbReference type="Proteomes" id="UP000035929">
    <property type="component" value="Unassembled WGS sequence"/>
</dbReference>
<name>A0A0J6SQ93_9HYPH</name>
<feature type="chain" id="PRO_5005281313" evidence="2">
    <location>
        <begin position="23"/>
        <end position="260"/>
    </location>
</feature>
<dbReference type="GO" id="GO:0016020">
    <property type="term" value="C:membrane"/>
    <property type="evidence" value="ECO:0007669"/>
    <property type="project" value="InterPro"/>
</dbReference>
<dbReference type="OrthoDB" id="7248418at2"/>
<dbReference type="Pfam" id="PF00497">
    <property type="entry name" value="SBP_bac_3"/>
    <property type="match status" value="1"/>
</dbReference>
<comment type="caution">
    <text evidence="5">The sequence shown here is derived from an EMBL/GenBank/DDBJ whole genome shotgun (WGS) entry which is preliminary data.</text>
</comment>
<organism evidence="5 6">
    <name type="scientific">Methylobacterium aquaticum</name>
    <dbReference type="NCBI Taxonomy" id="270351"/>
    <lineage>
        <taxon>Bacteria</taxon>
        <taxon>Pseudomonadati</taxon>
        <taxon>Pseudomonadota</taxon>
        <taxon>Alphaproteobacteria</taxon>
        <taxon>Hyphomicrobiales</taxon>
        <taxon>Methylobacteriaceae</taxon>
        <taxon>Methylobacterium</taxon>
    </lineage>
</organism>
<dbReference type="EMBL" id="LABX01000081">
    <property type="protein sequence ID" value="KMO35777.1"/>
    <property type="molecule type" value="Genomic_DNA"/>
</dbReference>
<feature type="domain" description="Solute-binding protein family 3/N-terminal" evidence="3">
    <location>
        <begin position="30"/>
        <end position="255"/>
    </location>
</feature>
<evidence type="ECO:0000259" key="3">
    <source>
        <dbReference type="SMART" id="SM00062"/>
    </source>
</evidence>